<dbReference type="EMBL" id="AKWJ02000028">
    <property type="protein sequence ID" value="EKP12747.1"/>
    <property type="molecule type" value="Genomic_DNA"/>
</dbReference>
<keyword evidence="8" id="KW-0408">Iron</keyword>
<accession>A0ABP2S1A2</accession>
<evidence type="ECO:0000313" key="13">
    <source>
        <dbReference type="Proteomes" id="UP000002837"/>
    </source>
</evidence>
<feature type="domain" description="Nitrite/Sulfite reductase ferredoxin-like" evidence="11">
    <location>
        <begin position="95"/>
        <end position="156"/>
    </location>
</feature>
<evidence type="ECO:0000256" key="6">
    <source>
        <dbReference type="ARBA" id="ARBA00022723"/>
    </source>
</evidence>
<comment type="caution">
    <text evidence="12">The sequence shown here is derived from an EMBL/GenBank/DDBJ whole genome shotgun (WGS) entry which is preliminary data.</text>
</comment>
<evidence type="ECO:0000256" key="4">
    <source>
        <dbReference type="ARBA" id="ARBA00022485"/>
    </source>
</evidence>
<dbReference type="NCBIfam" id="NF010029">
    <property type="entry name" value="PRK13504.1"/>
    <property type="match status" value="1"/>
</dbReference>
<dbReference type="Pfam" id="PF03460">
    <property type="entry name" value="NIR_SIR_ferr"/>
    <property type="match status" value="2"/>
</dbReference>
<protein>
    <submittedName>
        <fullName evidence="12">Nitrite/sulfite reductase, 4Fe-4S iron-sulfur cluster-binding domain protein</fullName>
    </submittedName>
</protein>
<name>A0ABP2S1A2_LEPBO</name>
<proteinExistence type="inferred from homology"/>
<evidence type="ECO:0000256" key="2">
    <source>
        <dbReference type="ARBA" id="ARBA00001966"/>
    </source>
</evidence>
<dbReference type="SUPFAM" id="SSF55124">
    <property type="entry name" value="Nitrite/Sulfite reductase N-terminal domain-like"/>
    <property type="match status" value="2"/>
</dbReference>
<dbReference type="InterPro" id="IPR036136">
    <property type="entry name" value="Nit/Sulf_reduc_fer-like_dom_sf"/>
</dbReference>
<evidence type="ECO:0000313" key="12">
    <source>
        <dbReference type="EMBL" id="EKP12747.1"/>
    </source>
</evidence>
<dbReference type="InterPro" id="IPR045854">
    <property type="entry name" value="NO2/SO3_Rdtase_4Fe4S_sf"/>
</dbReference>
<feature type="domain" description="Nitrite/sulphite reductase 4Fe-4S" evidence="10">
    <location>
        <begin position="190"/>
        <end position="347"/>
    </location>
</feature>
<dbReference type="InterPro" id="IPR045169">
    <property type="entry name" value="NO2/SO3_Rdtase_4Fe4S_prot"/>
</dbReference>
<dbReference type="InterPro" id="IPR005117">
    <property type="entry name" value="NiRdtase/SiRdtase_haem-b_fer"/>
</dbReference>
<keyword evidence="7" id="KW-0560">Oxidoreductase</keyword>
<evidence type="ECO:0000256" key="1">
    <source>
        <dbReference type="ARBA" id="ARBA00001929"/>
    </source>
</evidence>
<evidence type="ECO:0000256" key="3">
    <source>
        <dbReference type="ARBA" id="ARBA00010429"/>
    </source>
</evidence>
<keyword evidence="6" id="KW-0479">Metal-binding</keyword>
<organism evidence="12 13">
    <name type="scientific">Leptospira borgpetersenii str. 200801926</name>
    <dbReference type="NCBI Taxonomy" id="1193009"/>
    <lineage>
        <taxon>Bacteria</taxon>
        <taxon>Pseudomonadati</taxon>
        <taxon>Spirochaetota</taxon>
        <taxon>Spirochaetia</taxon>
        <taxon>Leptospirales</taxon>
        <taxon>Leptospiraceae</taxon>
        <taxon>Leptospira</taxon>
    </lineage>
</organism>
<sequence length="586" mass="65760">MVILRFRPTQREYNETINLKKEKIQTMSETKELSPVEEIKLNSRNLRGKIAEGLDRNIDSYEEDEKQLLKFHGLYQQKDRDRKKDESGNDIEAPTSFMIRGRIPGGRLTPEQYLVWDELGDKFGGGAIRLTTRQSVQLHTLRIFHLRDVMKAIHEVNLSSMGACGDVVRNVTQAVNPLGKKELQLLDGVSQILSDHFKYKTNAYAEVWLGDKQLNKDEEETIYGKTYLPRKFKIAVTLAGNNTVDIYANDMGFAATLSVNGKIDGYFVFAGGGFGMTHNKPETFARAASLLGWIPESALIPVAEAIVTAHRDFGDRTNRKHARLKYVLAEKGVDWFRSEVESRSNVKLDTDKSLPSWKTPSYLGWNEREDGTLSLGFHTLAGRIKDFPGRPLKSALREIIGIYKLHVQITADQDLILIGIQKSDREKIEKRLQELNVPWKSPSPLYDRALACPALPTCALALTESERSFPEVLNGIQNVLDKLGLGDRAPVVRMTGCPNGCARPYSAEVGIVGQQAGGKYSLFFGADSEGTKVGEYVAKKVALADIPAQLEKVFVLWKEEGDSDEKFGDFVNRFPLERFREVLGSM</sequence>
<keyword evidence="9" id="KW-0411">Iron-sulfur</keyword>
<keyword evidence="4" id="KW-0004">4Fe-4S</keyword>
<feature type="domain" description="Nitrite/Sulfite reductase ferredoxin-like" evidence="11">
    <location>
        <begin position="368"/>
        <end position="434"/>
    </location>
</feature>
<dbReference type="InterPro" id="IPR006067">
    <property type="entry name" value="NO2/SO3_Rdtase_4Fe4S_dom"/>
</dbReference>
<dbReference type="PRINTS" id="PR00397">
    <property type="entry name" value="SIROHAEM"/>
</dbReference>
<evidence type="ECO:0000256" key="8">
    <source>
        <dbReference type="ARBA" id="ARBA00023004"/>
    </source>
</evidence>
<reference evidence="12" key="1">
    <citation type="submission" date="2012-09" db="EMBL/GenBank/DDBJ databases">
        <authorList>
            <person name="Harkins D.M."/>
            <person name="Durkin A.S."/>
            <person name="Brinkac L.M."/>
            <person name="Selengut J.D."/>
            <person name="Sanka R."/>
            <person name="DePew J."/>
            <person name="Purushe J."/>
            <person name="Picardeau M."/>
            <person name="Werts C."/>
            <person name="Goarant C."/>
            <person name="Vinetz J.M."/>
            <person name="Sutton G.G."/>
            <person name="Nelson W.C."/>
            <person name="Fouts D.E."/>
        </authorList>
    </citation>
    <scope>NUCLEOTIDE SEQUENCE [LARGE SCALE GENOMIC DNA]</scope>
    <source>
        <strain evidence="12">200801926</strain>
    </source>
</reference>
<comment type="cofactor">
    <cofactor evidence="2">
        <name>[4Fe-4S] cluster</name>
        <dbReference type="ChEBI" id="CHEBI:49883"/>
    </cofactor>
</comment>
<evidence type="ECO:0000256" key="7">
    <source>
        <dbReference type="ARBA" id="ARBA00023002"/>
    </source>
</evidence>
<dbReference type="Gene3D" id="3.90.480.20">
    <property type="match status" value="1"/>
</dbReference>
<dbReference type="PROSITE" id="PS00365">
    <property type="entry name" value="NIR_SIR"/>
    <property type="match status" value="1"/>
</dbReference>
<dbReference type="PANTHER" id="PTHR11493">
    <property type="entry name" value="SULFITE REDUCTASE [NADPH] SUBUNIT BETA-RELATED"/>
    <property type="match status" value="1"/>
</dbReference>
<evidence type="ECO:0000256" key="9">
    <source>
        <dbReference type="ARBA" id="ARBA00023014"/>
    </source>
</evidence>
<evidence type="ECO:0000259" key="10">
    <source>
        <dbReference type="Pfam" id="PF01077"/>
    </source>
</evidence>
<comment type="cofactor">
    <cofactor evidence="1">
        <name>siroheme</name>
        <dbReference type="ChEBI" id="CHEBI:60052"/>
    </cofactor>
</comment>
<dbReference type="Proteomes" id="UP000002837">
    <property type="component" value="Unassembled WGS sequence"/>
</dbReference>
<dbReference type="InterPro" id="IPR006066">
    <property type="entry name" value="NO2/SO3_Rdtase_FeS/sirohaem_BS"/>
</dbReference>
<dbReference type="SUPFAM" id="SSF56014">
    <property type="entry name" value="Nitrite and sulphite reductase 4Fe-4S domain-like"/>
    <property type="match status" value="2"/>
</dbReference>
<dbReference type="Gene3D" id="3.30.413.10">
    <property type="entry name" value="Sulfite Reductase Hemoprotein, domain 1"/>
    <property type="match status" value="2"/>
</dbReference>
<gene>
    <name evidence="12" type="ORF">LEP1GSC128_3867</name>
</gene>
<keyword evidence="5" id="KW-0349">Heme</keyword>
<dbReference type="Pfam" id="PF01077">
    <property type="entry name" value="NIR_SIR"/>
    <property type="match status" value="1"/>
</dbReference>
<comment type="similarity">
    <text evidence="3">Belongs to the nitrite and sulfite reductase 4Fe-4S domain family.</text>
</comment>
<keyword evidence="13" id="KW-1185">Reference proteome</keyword>
<dbReference type="PANTHER" id="PTHR11493:SF47">
    <property type="entry name" value="SULFITE REDUCTASE [NADPH] SUBUNIT BETA"/>
    <property type="match status" value="1"/>
</dbReference>
<evidence type="ECO:0000259" key="11">
    <source>
        <dbReference type="Pfam" id="PF03460"/>
    </source>
</evidence>
<evidence type="ECO:0000256" key="5">
    <source>
        <dbReference type="ARBA" id="ARBA00022617"/>
    </source>
</evidence>